<reference evidence="6 7" key="1">
    <citation type="submission" date="2024-02" db="EMBL/GenBank/DDBJ databases">
        <authorList>
            <person name="Chen Y."/>
            <person name="Shah S."/>
            <person name="Dougan E. K."/>
            <person name="Thang M."/>
            <person name="Chan C."/>
        </authorList>
    </citation>
    <scope>NUCLEOTIDE SEQUENCE [LARGE SCALE GENOMIC DNA]</scope>
</reference>
<sequence>MVSYYTTSPQTRQVADEDIQVTPISYYARETRRRNRVLRDDLRRAEPDGILNLVAQRGHSWDSIATSTALHALACKMKGSTSTWDLKDARWQRLCALTFQHLVEGEARNLANVAWSLASLRCKLFPFQDLAKQVVLHAEELKPQEVSNLMWSLAHLRFHHVPMISSLVSEVVKQVSGFSCQDASNTMWALASLAVAEDRALETLLPSAMRNIYQFKPQECANTIWALAILALSDVELVEKIAEHAVDIVTEFRNQNLSNFIWAFAKLGHKDEVTTAKLLQVSLGRLSTFSPQDLTTTIWALATMDYRQDDFVASTLRELQQRAGVISLQPQHVSNTFWALATLRGSDEPAIEFLCASMCSRITEFKPQELANFIWSMAITGERGEPALVCIVGQVEMTLHEFSCQSTANFVWSYAKLGLNEPHVLCLVKEAAAPKLNTFSEQDLSTTLWAFSTMLHRDDVFLDHWMCAISQKLLEKPVKPQHASNILWALASIAFYDGPFFTTLTDGIRKSIKGFAAQDIACCTWACATVVHRDQSFTDLMASEAADKLKYFDPQSVGNTVWGATYLKTSVSKLYHSLSDLMDATTLSCYNDKVVAMVARALMTGFAAEMSWDVFHRLQQLDQNPGISALSLWLHHCRHVQPCIGREMQVMSVLARFQPCRYVQQAILNVAALRLAEDGFLTDALSLVQELLHHDATNIIAGHLHQQLFDGFYGAEAVIEPLQMKWKLPSHMRGHSGTDYDKQCRLLEHVLSTAQKGDAWSVVTTIERFSVDGNGWLKIAGGGKGMVLDDLVRKLSPQPPSLVLEFGLFVGYSSTRMAYWLRGHGGKVLSVEVDPIHVAIARNVIEFAGVANHVSICLGYSEDVIPHLKETCCGASADAVFFDQRGTRFHTDLCMLESEELMKDGCAVLADNVLKPGAPHFLWYFQHSPHYDLTVVSLREFAADRIEDWMALGIYHPGNSGPAVFFPKSLDRLAFLTDKARAHSCNADGPCEVDEDAWARHAQEIRRAYDDVQINPHIVRIIKSSEGEPFVDWETASFGSENAGFVIRG</sequence>
<keyword evidence="3" id="KW-0949">S-adenosyl-L-methionine</keyword>
<keyword evidence="2" id="KW-0808">Transferase</keyword>
<evidence type="ECO:0000313" key="7">
    <source>
        <dbReference type="Proteomes" id="UP001642484"/>
    </source>
</evidence>
<dbReference type="InterPro" id="IPR050870">
    <property type="entry name" value="FAST_kinase"/>
</dbReference>
<evidence type="ECO:0000313" key="6">
    <source>
        <dbReference type="EMBL" id="CAK9053383.1"/>
    </source>
</evidence>
<accession>A0ABP0MPG3</accession>
<dbReference type="EMBL" id="CAXAMN010018891">
    <property type="protein sequence ID" value="CAK9053383.1"/>
    <property type="molecule type" value="Genomic_DNA"/>
</dbReference>
<keyword evidence="1" id="KW-0489">Methyltransferase</keyword>
<proteinExistence type="inferred from homology"/>
<evidence type="ECO:0000256" key="4">
    <source>
        <dbReference type="ARBA" id="ARBA00023453"/>
    </source>
</evidence>
<evidence type="ECO:0000256" key="2">
    <source>
        <dbReference type="ARBA" id="ARBA00022679"/>
    </source>
</evidence>
<keyword evidence="7" id="KW-1185">Reference proteome</keyword>
<name>A0ABP0MPG3_9DINO</name>
<comment type="caution">
    <text evidence="6">The sequence shown here is derived from an EMBL/GenBank/DDBJ whole genome shotgun (WGS) entry which is preliminary data.</text>
</comment>
<dbReference type="Pfam" id="PF26188">
    <property type="entry name" value="RESC6"/>
    <property type="match status" value="1"/>
</dbReference>
<dbReference type="Proteomes" id="UP001642484">
    <property type="component" value="Unassembled WGS sequence"/>
</dbReference>
<dbReference type="InterPro" id="IPR002935">
    <property type="entry name" value="SAM_O-MeTrfase"/>
</dbReference>
<dbReference type="Pfam" id="PF01596">
    <property type="entry name" value="Methyltransf_3"/>
    <property type="match status" value="1"/>
</dbReference>
<dbReference type="PANTHER" id="PTHR21228">
    <property type="entry name" value="FAST LEU-RICH DOMAIN-CONTAINING"/>
    <property type="match status" value="1"/>
</dbReference>
<evidence type="ECO:0000256" key="3">
    <source>
        <dbReference type="ARBA" id="ARBA00022691"/>
    </source>
</evidence>
<feature type="domain" description="RNA-editing substrate-binding complex 6 protein" evidence="5">
    <location>
        <begin position="128"/>
        <end position="308"/>
    </location>
</feature>
<dbReference type="PROSITE" id="PS51682">
    <property type="entry name" value="SAM_OMT_I"/>
    <property type="match status" value="1"/>
</dbReference>
<gene>
    <name evidence="6" type="ORF">CCMP2556_LOCUS26842</name>
</gene>
<dbReference type="SUPFAM" id="SSF48371">
    <property type="entry name" value="ARM repeat"/>
    <property type="match status" value="1"/>
</dbReference>
<protein>
    <recommendedName>
        <fullName evidence="5">RNA-editing substrate-binding complex 6 protein domain-containing protein</fullName>
    </recommendedName>
</protein>
<comment type="similarity">
    <text evidence="4">Belongs to the class I-like SAM-binding methyltransferase superfamily. Cation-dependent O-methyltransferase family.</text>
</comment>
<evidence type="ECO:0000259" key="5">
    <source>
        <dbReference type="Pfam" id="PF26188"/>
    </source>
</evidence>
<dbReference type="SUPFAM" id="SSF53335">
    <property type="entry name" value="S-adenosyl-L-methionine-dependent methyltransferases"/>
    <property type="match status" value="1"/>
</dbReference>
<dbReference type="InterPro" id="IPR029063">
    <property type="entry name" value="SAM-dependent_MTases_sf"/>
</dbReference>
<dbReference type="PANTHER" id="PTHR21228:SF40">
    <property type="entry name" value="LD45607P"/>
    <property type="match status" value="1"/>
</dbReference>
<dbReference type="InterPro" id="IPR058917">
    <property type="entry name" value="RESC6_dom"/>
</dbReference>
<dbReference type="Gene3D" id="3.40.50.150">
    <property type="entry name" value="Vaccinia Virus protein VP39"/>
    <property type="match status" value="1"/>
</dbReference>
<organism evidence="6 7">
    <name type="scientific">Durusdinium trenchii</name>
    <dbReference type="NCBI Taxonomy" id="1381693"/>
    <lineage>
        <taxon>Eukaryota</taxon>
        <taxon>Sar</taxon>
        <taxon>Alveolata</taxon>
        <taxon>Dinophyceae</taxon>
        <taxon>Suessiales</taxon>
        <taxon>Symbiodiniaceae</taxon>
        <taxon>Durusdinium</taxon>
    </lineage>
</organism>
<evidence type="ECO:0000256" key="1">
    <source>
        <dbReference type="ARBA" id="ARBA00022603"/>
    </source>
</evidence>
<dbReference type="InterPro" id="IPR016024">
    <property type="entry name" value="ARM-type_fold"/>
</dbReference>